<dbReference type="EC" id="2.1.1.148" evidence="1"/>
<dbReference type="Gene3D" id="6.10.140.450">
    <property type="match status" value="1"/>
</dbReference>
<keyword evidence="2" id="KW-0489">Methyltransferase</keyword>
<evidence type="ECO:0000256" key="1">
    <source>
        <dbReference type="NCBIfam" id="TIGR02170"/>
    </source>
</evidence>
<sequence length="267" mass="30929">MRIVEPRVFLVGETRLIDEEFNAYLEHVGAPEWRSIKSQQCPDAPTDIEKMPEIMGRLCYRSWKPKLNPNVTRVREGNDEYLNNILKSAHGSVLEHSFINFIFANVSRVFTHELVRHRVGVAISQESLRFVRLDNLGFWPPLVLREYADAIDIMMKTVGELEKVQVELAKILKLDELTKFEQKKKLTSAMRRVANIGLATTIGWSANIRTLRHVIEMRTNPGAEEEIRLVFGLVAEKLKSRYPNLFGDYTVEVIDGLPWYKTEYRKV</sequence>
<dbReference type="PANTHER" id="PTHR34934">
    <property type="entry name" value="FLAVIN-DEPENDENT THYMIDYLATE SYNTHASE"/>
    <property type="match status" value="1"/>
</dbReference>
<dbReference type="InterPro" id="IPR003669">
    <property type="entry name" value="Thymidylate_synthase_ThyX"/>
</dbReference>
<name>A0A7T5UR22_9BACT</name>
<dbReference type="EMBL" id="CP066690">
    <property type="protein sequence ID" value="QQG45715.1"/>
    <property type="molecule type" value="Genomic_DNA"/>
</dbReference>
<dbReference type="GO" id="GO:0006231">
    <property type="term" value="P:dTMP biosynthetic process"/>
    <property type="evidence" value="ECO:0007669"/>
    <property type="project" value="UniProtKB-UniRule"/>
</dbReference>
<protein>
    <recommendedName>
        <fullName evidence="1">FAD-dependent thymidylate synthase</fullName>
        <ecNumber evidence="1">2.1.1.148</ecNumber>
    </recommendedName>
</protein>
<dbReference type="PROSITE" id="PS51331">
    <property type="entry name" value="THYX"/>
    <property type="match status" value="1"/>
</dbReference>
<dbReference type="CDD" id="cd20175">
    <property type="entry name" value="ThyX"/>
    <property type="match status" value="1"/>
</dbReference>
<dbReference type="Proteomes" id="UP000595618">
    <property type="component" value="Chromosome"/>
</dbReference>
<dbReference type="PANTHER" id="PTHR34934:SF1">
    <property type="entry name" value="FLAVIN-DEPENDENT THYMIDYLATE SYNTHASE"/>
    <property type="match status" value="1"/>
</dbReference>
<dbReference type="GO" id="GO:0050660">
    <property type="term" value="F:flavin adenine dinucleotide binding"/>
    <property type="evidence" value="ECO:0007669"/>
    <property type="project" value="UniProtKB-UniRule"/>
</dbReference>
<organism evidence="2 3">
    <name type="scientific">Candidatus Sungiibacteriota bacterium</name>
    <dbReference type="NCBI Taxonomy" id="2750080"/>
    <lineage>
        <taxon>Bacteria</taxon>
        <taxon>Candidatus Sungiibacteriota</taxon>
    </lineage>
</organism>
<dbReference type="NCBIfam" id="TIGR02170">
    <property type="entry name" value="thyX"/>
    <property type="match status" value="1"/>
</dbReference>
<evidence type="ECO:0000313" key="3">
    <source>
        <dbReference type="Proteomes" id="UP000595618"/>
    </source>
</evidence>
<keyword evidence="2" id="KW-0808">Transferase</keyword>
<dbReference type="AlphaFoldDB" id="A0A7T5UR22"/>
<dbReference type="Gene3D" id="3.30.70.3180">
    <property type="match status" value="2"/>
</dbReference>
<reference evidence="2 3" key="1">
    <citation type="submission" date="2020-07" db="EMBL/GenBank/DDBJ databases">
        <title>Huge and variable diversity of episymbiotic CPR bacteria and DPANN archaea in groundwater ecosystems.</title>
        <authorList>
            <person name="He C.Y."/>
            <person name="Keren R."/>
            <person name="Whittaker M."/>
            <person name="Farag I.F."/>
            <person name="Doudna J."/>
            <person name="Cate J.H.D."/>
            <person name="Banfield J.F."/>
        </authorList>
    </citation>
    <scope>NUCLEOTIDE SEQUENCE [LARGE SCALE GENOMIC DNA]</scope>
    <source>
        <strain evidence="2">NC_groundwater_541_Ag_S-0.1um_46_50</strain>
    </source>
</reference>
<gene>
    <name evidence="2" type="primary">thyX</name>
    <name evidence="2" type="ORF">HYW89_02240</name>
</gene>
<evidence type="ECO:0000313" key="2">
    <source>
        <dbReference type="EMBL" id="QQG45715.1"/>
    </source>
</evidence>
<dbReference type="InterPro" id="IPR036098">
    <property type="entry name" value="Thymidylate_synthase_ThyX_sf"/>
</dbReference>
<dbReference type="GO" id="GO:0070402">
    <property type="term" value="F:NADPH binding"/>
    <property type="evidence" value="ECO:0007669"/>
    <property type="project" value="TreeGrafter"/>
</dbReference>
<dbReference type="GO" id="GO:0004799">
    <property type="term" value="F:thymidylate synthase activity"/>
    <property type="evidence" value="ECO:0007669"/>
    <property type="project" value="TreeGrafter"/>
</dbReference>
<proteinExistence type="predicted"/>
<dbReference type="Pfam" id="PF02511">
    <property type="entry name" value="Thy1"/>
    <property type="match status" value="1"/>
</dbReference>
<accession>A0A7T5UR22</accession>
<dbReference type="GO" id="GO:0050797">
    <property type="term" value="F:thymidylate synthase (FAD) activity"/>
    <property type="evidence" value="ECO:0007669"/>
    <property type="project" value="UniProtKB-UniRule"/>
</dbReference>
<dbReference type="GO" id="GO:0032259">
    <property type="term" value="P:methylation"/>
    <property type="evidence" value="ECO:0007669"/>
    <property type="project" value="UniProtKB-KW"/>
</dbReference>
<dbReference type="SUPFAM" id="SSF69796">
    <property type="entry name" value="Thymidylate synthase-complementing protein Thy1"/>
    <property type="match status" value="1"/>
</dbReference>